<feature type="compositionally biased region" description="Basic and acidic residues" evidence="1">
    <location>
        <begin position="346"/>
        <end position="357"/>
    </location>
</feature>
<feature type="compositionally biased region" description="Low complexity" evidence="1">
    <location>
        <begin position="522"/>
        <end position="541"/>
    </location>
</feature>
<sequence length="1475" mass="162696">MKLSVDTTVRKGIGFVGIRVIIHDSNGTTWACITKMMFDEFDVLTTEVVQVIYSELLLARCELFVSSDGSTEKIASGLLKPFVSHLQIAEEQVASAAQSVKLEVGRQKNAEMWFTKGTLERFVRFVSTPEVLELVNTFDAEMSQLEAARRIYSQVFIAVLPNGLSGNSVKGSLLNYFPNQFQGAGGQLSEVLPWLKVSDYHCKQIVNGCCGQQFQAAIGKTIALKELLRAIDVRLVAVRQDLSNACARAAAAGFNVDTVSELQMFADRFGAHRLNEACGQFISLSERRPEIIHSWKSGPDDRGLRSSYGSDMSIDDDPTSPPPCQEPATYQQPNPPAVTFPLSRTFSRESSVERECGNKPNDAVPEKDRKDERSTPDQTVSIQAGQPSRRLSVQDRINLFENKQKENSGGKPAVVKPVELRRLSSDLSASGGAAEKAVSAEKAVLRRWSGASDMSIDLSADKKGTESPLCTPSSTVVSQDKRVLNSNEDTPEISSVAKPEIKVIPSFGQVSDSRLKGVPFSNSELLSESNKSNSNLGSGESDGLKHQVCGKTQSMSFITRVEGQDCSEDNFKTFTGGKNEGIVGLGNQGKLKGSQSGEELGGSRQIIGVKDRVSSPTQIRPFVSKGGEQLGIPNRREDSESRDESAKQMRFKATQNTAGESGVLEAGAGSRIKKAFASRYKGIEGDASSSQKEVTSVRQTEVPEKKESRMSEKVYSSSVSSVEIRAAGETEFAGKKESRMSEKVFSTSVSSVEDSGPQRLKFNRQGLTDELTKKARVQRDESSFSGNSRTLYSDKVVIEAQEGFDSFTTPPPEQVQRIRQSKGKQELNDELKMKASELEKLFAEHKLRVPGDQSNSARKGRSGETQLEPTSSLHYTKPVADIAPQLSDSYQSTEPNRFSKNSTKFNVASPVKTIDSQYYGDAINKNLSELSIQEGSRGKFYDKYMEKRNAKLREEWSSNRAEKEARLKSMQDSLERNRSEMKAKMSGGSADRQDSVSSARRRAERLRSYNSRSIMKKEKQDLDFGDSEDDDEEALDFSEQNRLHENRVLDNTAFRDGVSRVSQGKKHLPTNRSLSSTTPRTSAAPVPRSATKNSVNSGKRRMQLENPLAQSVPNFSDLRKENAKPSSGASKTTRSQVRNYARSKSINDEAAIVREDKSRRSQSLRKSSANPIDFGEISALDSDGVGLTPIKFDAEVLKNTATKPFLRKGSRTSFVAQTSIAREKASLGSEFIRNEEKNDDMESGPDEFVSTGKDEVEEEFEALNTEEEEILNNGEARQGLGPERLIKSGSENGDGTTFSHMDQALASQLPTVVSMQDWPEESPVSWNSHRQHPFSYPNEMSDVDASVDSPMGSPASWNSHSFNQIETDAARMRKKWGTAQKPMLVAHSSNNLPRKDMTRGFKRLLKFGRKSRGSDMLVDWISATTSEGDDDTEDGRDPANRSSEDLRKSRMGLSHAQPSEDSFNESEFFNESGDL</sequence>
<feature type="compositionally biased region" description="Basic and acidic residues" evidence="1">
    <location>
        <begin position="634"/>
        <end position="647"/>
    </location>
</feature>
<proteinExistence type="predicted"/>
<feature type="compositionally biased region" description="Polar residues" evidence="1">
    <location>
        <begin position="852"/>
        <end position="874"/>
    </location>
</feature>
<name>A0ABR0UZB8_REHGL</name>
<feature type="compositionally biased region" description="Basic and acidic residues" evidence="1">
    <location>
        <begin position="701"/>
        <end position="712"/>
    </location>
</feature>
<dbReference type="PANTHER" id="PTHR31008:SF15">
    <property type="entry name" value="GPI-ANCHORED ADHESIN-LIKE PROTEIN"/>
    <property type="match status" value="1"/>
</dbReference>
<feature type="region of interest" description="Disordered" evidence="1">
    <location>
        <begin position="459"/>
        <end position="493"/>
    </location>
</feature>
<feature type="region of interest" description="Disordered" evidence="1">
    <location>
        <begin position="619"/>
        <end position="665"/>
    </location>
</feature>
<evidence type="ECO:0000256" key="1">
    <source>
        <dbReference type="SAM" id="MobiDB-lite"/>
    </source>
</evidence>
<dbReference type="EMBL" id="JABTTQ020001831">
    <property type="protein sequence ID" value="KAK6128078.1"/>
    <property type="molecule type" value="Genomic_DNA"/>
</dbReference>
<accession>A0ABR0UZB8</accession>
<feature type="compositionally biased region" description="Basic and acidic residues" evidence="1">
    <location>
        <begin position="1435"/>
        <end position="1448"/>
    </location>
</feature>
<protein>
    <submittedName>
        <fullName evidence="2">Uncharacterized protein</fullName>
    </submittedName>
</protein>
<keyword evidence="3" id="KW-1185">Reference proteome</keyword>
<organism evidence="2 3">
    <name type="scientific">Rehmannia glutinosa</name>
    <name type="common">Chinese foxglove</name>
    <dbReference type="NCBI Taxonomy" id="99300"/>
    <lineage>
        <taxon>Eukaryota</taxon>
        <taxon>Viridiplantae</taxon>
        <taxon>Streptophyta</taxon>
        <taxon>Embryophyta</taxon>
        <taxon>Tracheophyta</taxon>
        <taxon>Spermatophyta</taxon>
        <taxon>Magnoliopsida</taxon>
        <taxon>eudicotyledons</taxon>
        <taxon>Gunneridae</taxon>
        <taxon>Pentapetalae</taxon>
        <taxon>asterids</taxon>
        <taxon>lamiids</taxon>
        <taxon>Lamiales</taxon>
        <taxon>Orobanchaceae</taxon>
        <taxon>Rehmannieae</taxon>
        <taxon>Rehmannia</taxon>
    </lineage>
</organism>
<feature type="compositionally biased region" description="Low complexity" evidence="1">
    <location>
        <begin position="1459"/>
        <end position="1475"/>
    </location>
</feature>
<dbReference type="PANTHER" id="PTHR31008">
    <property type="entry name" value="COP1-INTERACTING PROTEIN-RELATED"/>
    <property type="match status" value="1"/>
</dbReference>
<feature type="region of interest" description="Disordered" evidence="1">
    <location>
        <begin position="682"/>
        <end position="720"/>
    </location>
</feature>
<feature type="compositionally biased region" description="Acidic residues" evidence="1">
    <location>
        <begin position="1023"/>
        <end position="1036"/>
    </location>
</feature>
<evidence type="ECO:0000313" key="3">
    <source>
        <dbReference type="Proteomes" id="UP001318860"/>
    </source>
</evidence>
<feature type="compositionally biased region" description="Polar residues" evidence="1">
    <location>
        <begin position="687"/>
        <end position="699"/>
    </location>
</feature>
<feature type="compositionally biased region" description="Polar residues" evidence="1">
    <location>
        <begin position="376"/>
        <end position="391"/>
    </location>
</feature>
<feature type="compositionally biased region" description="Basic and acidic residues" evidence="1">
    <location>
        <begin position="293"/>
        <end position="304"/>
    </location>
</feature>
<feature type="compositionally biased region" description="Polar residues" evidence="1">
    <location>
        <begin position="1070"/>
        <end position="1081"/>
    </location>
</feature>
<evidence type="ECO:0000313" key="2">
    <source>
        <dbReference type="EMBL" id="KAK6128078.1"/>
    </source>
</evidence>
<feature type="compositionally biased region" description="Polar residues" evidence="1">
    <location>
        <begin position="1124"/>
        <end position="1143"/>
    </location>
</feature>
<feature type="region of interest" description="Disordered" evidence="1">
    <location>
        <begin position="845"/>
        <end position="880"/>
    </location>
</feature>
<comment type="caution">
    <text evidence="2">The sequence shown here is derived from an EMBL/GenBank/DDBJ whole genome shotgun (WGS) entry which is preliminary data.</text>
</comment>
<dbReference type="Proteomes" id="UP001318860">
    <property type="component" value="Unassembled WGS sequence"/>
</dbReference>
<feature type="region of interest" description="Disordered" evidence="1">
    <location>
        <begin position="577"/>
        <end position="603"/>
    </location>
</feature>
<feature type="region of interest" description="Disordered" evidence="1">
    <location>
        <begin position="952"/>
        <end position="1143"/>
    </location>
</feature>
<feature type="compositionally biased region" description="Polar residues" evidence="1">
    <location>
        <begin position="468"/>
        <end position="488"/>
    </location>
</feature>
<feature type="region of interest" description="Disordered" evidence="1">
    <location>
        <begin position="522"/>
        <end position="547"/>
    </location>
</feature>
<reference evidence="2 3" key="1">
    <citation type="journal article" date="2021" name="Comput. Struct. Biotechnol. J.">
        <title>De novo genome assembly of the potent medicinal plant Rehmannia glutinosa using nanopore technology.</title>
        <authorList>
            <person name="Ma L."/>
            <person name="Dong C."/>
            <person name="Song C."/>
            <person name="Wang X."/>
            <person name="Zheng X."/>
            <person name="Niu Y."/>
            <person name="Chen S."/>
            <person name="Feng W."/>
        </authorList>
    </citation>
    <scope>NUCLEOTIDE SEQUENCE [LARGE SCALE GENOMIC DNA]</scope>
    <source>
        <strain evidence="2">DH-2019</strain>
    </source>
</reference>
<feature type="region of interest" description="Disordered" evidence="1">
    <location>
        <begin position="1423"/>
        <end position="1475"/>
    </location>
</feature>
<feature type="region of interest" description="Disordered" evidence="1">
    <location>
        <begin position="293"/>
        <end position="392"/>
    </location>
</feature>
<feature type="compositionally biased region" description="Basic and acidic residues" evidence="1">
    <location>
        <begin position="1039"/>
        <end position="1048"/>
    </location>
</feature>
<gene>
    <name evidence="2" type="ORF">DH2020_038183</name>
</gene>
<feature type="compositionally biased region" description="Basic and acidic residues" evidence="1">
    <location>
        <begin position="364"/>
        <end position="375"/>
    </location>
</feature>
<feature type="compositionally biased region" description="Basic and acidic residues" evidence="1">
    <location>
        <begin position="952"/>
        <end position="983"/>
    </location>
</feature>